<feature type="region of interest" description="Disordered" evidence="1">
    <location>
        <begin position="1"/>
        <end position="45"/>
    </location>
</feature>
<dbReference type="AlphaFoldDB" id="A0A5J4WJ06"/>
<gene>
    <name evidence="3" type="ORF">EZS28_009595</name>
</gene>
<dbReference type="Gene3D" id="1.10.10.10">
    <property type="entry name" value="Winged helix-like DNA-binding domain superfamily/Winged helix DNA-binding domain"/>
    <property type="match status" value="1"/>
</dbReference>
<comment type="caution">
    <text evidence="3">The sequence shown here is derived from an EMBL/GenBank/DDBJ whole genome shotgun (WGS) entry which is preliminary data.</text>
</comment>
<evidence type="ECO:0000259" key="2">
    <source>
        <dbReference type="Pfam" id="PF02270"/>
    </source>
</evidence>
<proteinExistence type="predicted"/>
<sequence length="181" mass="21248">MKRQAPDIGPAPRPQLNQRQISADTSYNSKSNPQFTGKQKQEHRSRMNEDLLIQNLFRIFEADSPCLSTESLNKQLDQPDQFLKEVLNKIALQEYQKQVGIVYFLRPEYRSKVYNDRLELDKKRREELELKEQMKKNPNANPDKPKSKAKIQAEAIAIRKVNQNQDDIVIGFDDEEEELKF</sequence>
<reference evidence="3 4" key="1">
    <citation type="submission" date="2019-03" db="EMBL/GenBank/DDBJ databases">
        <title>Single cell metagenomics reveals metabolic interactions within the superorganism composed of flagellate Streblomastix strix and complex community of Bacteroidetes bacteria on its surface.</title>
        <authorList>
            <person name="Treitli S.C."/>
            <person name="Kolisko M."/>
            <person name="Husnik F."/>
            <person name="Keeling P."/>
            <person name="Hampl V."/>
        </authorList>
    </citation>
    <scope>NUCLEOTIDE SEQUENCE [LARGE SCALE GENOMIC DNA]</scope>
    <source>
        <strain evidence="3">ST1C</strain>
    </source>
</reference>
<feature type="domain" description="TFIIF beta subunit HTH" evidence="2">
    <location>
        <begin position="46"/>
        <end position="110"/>
    </location>
</feature>
<dbReference type="Proteomes" id="UP000324800">
    <property type="component" value="Unassembled WGS sequence"/>
</dbReference>
<dbReference type="PANTHER" id="PTHR10445">
    <property type="entry name" value="GENERAL TRANSCRIPTION FACTOR IIF SUBUNIT 2"/>
    <property type="match status" value="1"/>
</dbReference>
<feature type="compositionally biased region" description="Polar residues" evidence="1">
    <location>
        <begin position="15"/>
        <end position="38"/>
    </location>
</feature>
<protein>
    <recommendedName>
        <fullName evidence="2">TFIIF beta subunit HTH domain-containing protein</fullName>
    </recommendedName>
</protein>
<dbReference type="InterPro" id="IPR003196">
    <property type="entry name" value="TFIIF_beta"/>
</dbReference>
<accession>A0A5J4WJ06</accession>
<evidence type="ECO:0000313" key="4">
    <source>
        <dbReference type="Proteomes" id="UP000324800"/>
    </source>
</evidence>
<dbReference type="GO" id="GO:0006367">
    <property type="term" value="P:transcription initiation at RNA polymerase II promoter"/>
    <property type="evidence" value="ECO:0007669"/>
    <property type="project" value="InterPro"/>
</dbReference>
<dbReference type="InterPro" id="IPR036388">
    <property type="entry name" value="WH-like_DNA-bd_sf"/>
</dbReference>
<dbReference type="Pfam" id="PF02270">
    <property type="entry name" value="TFIIF_beta"/>
    <property type="match status" value="1"/>
</dbReference>
<dbReference type="InterPro" id="IPR040450">
    <property type="entry name" value="TFIIF_beta_HTH"/>
</dbReference>
<dbReference type="GO" id="GO:0005674">
    <property type="term" value="C:transcription factor TFIIF complex"/>
    <property type="evidence" value="ECO:0007669"/>
    <property type="project" value="InterPro"/>
</dbReference>
<organism evidence="3 4">
    <name type="scientific">Streblomastix strix</name>
    <dbReference type="NCBI Taxonomy" id="222440"/>
    <lineage>
        <taxon>Eukaryota</taxon>
        <taxon>Metamonada</taxon>
        <taxon>Preaxostyla</taxon>
        <taxon>Oxymonadida</taxon>
        <taxon>Streblomastigidae</taxon>
        <taxon>Streblomastix</taxon>
    </lineage>
</organism>
<dbReference type="SUPFAM" id="SSF46785">
    <property type="entry name" value="Winged helix' DNA-binding domain"/>
    <property type="match status" value="1"/>
</dbReference>
<evidence type="ECO:0000313" key="3">
    <source>
        <dbReference type="EMBL" id="KAA6394881.1"/>
    </source>
</evidence>
<evidence type="ECO:0000256" key="1">
    <source>
        <dbReference type="SAM" id="MobiDB-lite"/>
    </source>
</evidence>
<dbReference type="EMBL" id="SNRW01001824">
    <property type="protein sequence ID" value="KAA6394881.1"/>
    <property type="molecule type" value="Genomic_DNA"/>
</dbReference>
<dbReference type="InterPro" id="IPR036390">
    <property type="entry name" value="WH_DNA-bd_sf"/>
</dbReference>
<name>A0A5J4WJ06_9EUKA</name>
<dbReference type="OrthoDB" id="26094at2759"/>
<dbReference type="PANTHER" id="PTHR10445:SF0">
    <property type="entry name" value="GENERAL TRANSCRIPTION FACTOR IIF SUBUNIT 2"/>
    <property type="match status" value="1"/>
</dbReference>